<gene>
    <name evidence="2" type="ORF">DWV06_01875</name>
</gene>
<reference evidence="2 3" key="1">
    <citation type="submission" date="2018-07" db="EMBL/GenBank/DDBJ databases">
        <title>Anaerosacharophilus polymeroproducens gen. nov. sp. nov., an anaerobic bacterium isolated from salt field.</title>
        <authorList>
            <person name="Kim W."/>
            <person name="Yang S.-H."/>
            <person name="Oh J."/>
            <person name="Lee J.-H."/>
            <person name="Kwon K.K."/>
        </authorList>
    </citation>
    <scope>NUCLEOTIDE SEQUENCE [LARGE SCALE GENOMIC DNA]</scope>
    <source>
        <strain evidence="2 3">MCWD5</strain>
    </source>
</reference>
<evidence type="ECO:0000313" key="3">
    <source>
        <dbReference type="Proteomes" id="UP000255036"/>
    </source>
</evidence>
<feature type="transmembrane region" description="Helical" evidence="1">
    <location>
        <begin position="239"/>
        <end position="260"/>
    </location>
</feature>
<sequence>MTRKYRTILLGIVVMIKISIISSPYLKCVIMPQLMEKREMSFQSRTNSDIQNQLLWFSYKDGNIALNYHPILQDKIHNVMYLDKKGSSHEEPGKTLEFSSIMSGSFLVLADNLKLDINGDGNYENIFLCAKTDTNETQGKPNFSTKFKKSNIPIEIIVKNKTSIFVLVYGKPYTGPLSVKSRRGLNKEFSVKSGNISFIDVRDLREGIVVTCKDSQNCVLIGSYIQEKHTLFTLQHAKVMIPFFFIIISVAINVSLICIFRRKIKKVYSNFA</sequence>
<name>A0A371AZT7_9FIRM</name>
<feature type="transmembrane region" description="Helical" evidence="1">
    <location>
        <begin position="7"/>
        <end position="26"/>
    </location>
</feature>
<dbReference type="RefSeq" id="WP_115480484.1">
    <property type="nucleotide sequence ID" value="NZ_QRCT01000009.1"/>
</dbReference>
<organism evidence="2 3">
    <name type="scientific">Anaerosacchariphilus polymeriproducens</name>
    <dbReference type="NCBI Taxonomy" id="1812858"/>
    <lineage>
        <taxon>Bacteria</taxon>
        <taxon>Bacillati</taxon>
        <taxon>Bacillota</taxon>
        <taxon>Clostridia</taxon>
        <taxon>Lachnospirales</taxon>
        <taxon>Lachnospiraceae</taxon>
        <taxon>Anaerosacchariphilus</taxon>
    </lineage>
</organism>
<keyword evidence="3" id="KW-1185">Reference proteome</keyword>
<protein>
    <submittedName>
        <fullName evidence="2">Uncharacterized protein</fullName>
    </submittedName>
</protein>
<keyword evidence="1" id="KW-1133">Transmembrane helix</keyword>
<accession>A0A371AZT7</accession>
<dbReference type="AlphaFoldDB" id="A0A371AZT7"/>
<evidence type="ECO:0000256" key="1">
    <source>
        <dbReference type="SAM" id="Phobius"/>
    </source>
</evidence>
<comment type="caution">
    <text evidence="2">The sequence shown here is derived from an EMBL/GenBank/DDBJ whole genome shotgun (WGS) entry which is preliminary data.</text>
</comment>
<keyword evidence="1" id="KW-0472">Membrane</keyword>
<keyword evidence="1" id="KW-0812">Transmembrane</keyword>
<evidence type="ECO:0000313" key="2">
    <source>
        <dbReference type="EMBL" id="RDU25000.1"/>
    </source>
</evidence>
<dbReference type="EMBL" id="QRCT01000009">
    <property type="protein sequence ID" value="RDU25000.1"/>
    <property type="molecule type" value="Genomic_DNA"/>
</dbReference>
<dbReference type="Proteomes" id="UP000255036">
    <property type="component" value="Unassembled WGS sequence"/>
</dbReference>
<proteinExistence type="predicted"/>